<feature type="transmembrane region" description="Helical" evidence="8">
    <location>
        <begin position="215"/>
        <end position="233"/>
    </location>
</feature>
<dbReference type="PANTHER" id="PTHR42718">
    <property type="entry name" value="MAJOR FACILITATOR SUPERFAMILY MULTIDRUG TRANSPORTER MFSC"/>
    <property type="match status" value="1"/>
</dbReference>
<feature type="transmembrane region" description="Helical" evidence="8">
    <location>
        <begin position="374"/>
        <end position="397"/>
    </location>
</feature>
<evidence type="ECO:0000313" key="11">
    <source>
        <dbReference type="Proteomes" id="UP001551482"/>
    </source>
</evidence>
<evidence type="ECO:0000256" key="6">
    <source>
        <dbReference type="ARBA" id="ARBA00023251"/>
    </source>
</evidence>
<dbReference type="SUPFAM" id="SSF103473">
    <property type="entry name" value="MFS general substrate transporter"/>
    <property type="match status" value="1"/>
</dbReference>
<keyword evidence="5 8" id="KW-0472">Membrane</keyword>
<evidence type="ECO:0000259" key="9">
    <source>
        <dbReference type="PROSITE" id="PS50850"/>
    </source>
</evidence>
<evidence type="ECO:0000256" key="2">
    <source>
        <dbReference type="ARBA" id="ARBA00022448"/>
    </source>
</evidence>
<feature type="compositionally biased region" description="Low complexity" evidence="7">
    <location>
        <begin position="540"/>
        <end position="560"/>
    </location>
</feature>
<dbReference type="EMBL" id="JBEZFP010000066">
    <property type="protein sequence ID" value="MEU8136557.1"/>
    <property type="molecule type" value="Genomic_DNA"/>
</dbReference>
<feature type="transmembrane region" description="Helical" evidence="8">
    <location>
        <begin position="342"/>
        <end position="362"/>
    </location>
</feature>
<evidence type="ECO:0000256" key="4">
    <source>
        <dbReference type="ARBA" id="ARBA00022989"/>
    </source>
</evidence>
<sequence length="560" mass="55906">MPPTRSSATPPATPSPTPSGPPPRARAVLPVTCASVLLVMVMVAAINLAIPDLAASGLHPSASELLWIVDAYVIVFAGLLIPAGAVGDRFGRKGALLAGLALFTLGATVSAVAPGVPVLLAGRAITGAGAALVMPATLSILIHATAPARRPQAIATWTLATGIGGLLGNAIGGPVLEYLPWRGLFAVLAPVGAVLFVLTAVALPKVPRTHASLDPVGSVLLVTGFLAVLFGIIEGPDLGWTSARVLGGFALGLALLAAFVGHGLRAAEPLLDPRLFLRPGLRAGVLGILVAFVGLFALFYVNAQYLQYAQGFSVLRTGFAILPLGVGMIAGTRTSVRLVGRYGARTVSTGGMLLIALGLFLMSLVDTGTPYPLYLVYVTALSAGFGLVGPAMSTSVIAALPPERAGLGSGLNGAAREFGSALGVAVFGSVLAARFDAELPDAAGPAHSIGLALGAADRLGPDVHDRTVTAFTDAMSTGFRVVALIVLVATALVWLWSRGATGPRGKADGTAGAMPGGTSVGKSAGTPATPSAGTSGQNSGGASAPSADPDAAAPRASAPR</sequence>
<evidence type="ECO:0000256" key="8">
    <source>
        <dbReference type="SAM" id="Phobius"/>
    </source>
</evidence>
<dbReference type="PANTHER" id="PTHR42718:SF9">
    <property type="entry name" value="MAJOR FACILITATOR SUPERFAMILY MULTIDRUG TRANSPORTER MFSC"/>
    <property type="match status" value="1"/>
</dbReference>
<dbReference type="InterPro" id="IPR020846">
    <property type="entry name" value="MFS_dom"/>
</dbReference>
<reference evidence="10 11" key="1">
    <citation type="submission" date="2024-06" db="EMBL/GenBank/DDBJ databases">
        <title>The Natural Products Discovery Center: Release of the First 8490 Sequenced Strains for Exploring Actinobacteria Biosynthetic Diversity.</title>
        <authorList>
            <person name="Kalkreuter E."/>
            <person name="Kautsar S.A."/>
            <person name="Yang D."/>
            <person name="Bader C.D."/>
            <person name="Teijaro C.N."/>
            <person name="Fluegel L."/>
            <person name="Davis C.M."/>
            <person name="Simpson J.R."/>
            <person name="Lauterbach L."/>
            <person name="Steele A.D."/>
            <person name="Gui C."/>
            <person name="Meng S."/>
            <person name="Li G."/>
            <person name="Viehrig K."/>
            <person name="Ye F."/>
            <person name="Su P."/>
            <person name="Kiefer A.F."/>
            <person name="Nichols A."/>
            <person name="Cepeda A.J."/>
            <person name="Yan W."/>
            <person name="Fan B."/>
            <person name="Jiang Y."/>
            <person name="Adhikari A."/>
            <person name="Zheng C.-J."/>
            <person name="Schuster L."/>
            <person name="Cowan T.M."/>
            <person name="Smanski M.J."/>
            <person name="Chevrette M.G."/>
            <person name="De Carvalho L.P.S."/>
            <person name="Shen B."/>
        </authorList>
    </citation>
    <scope>NUCLEOTIDE SEQUENCE [LARGE SCALE GENOMIC DNA]</scope>
    <source>
        <strain evidence="10 11">NPDC048946</strain>
    </source>
</reference>
<keyword evidence="6" id="KW-0046">Antibiotic resistance</keyword>
<proteinExistence type="predicted"/>
<feature type="transmembrane region" description="Helical" evidence="8">
    <location>
        <begin position="184"/>
        <end position="203"/>
    </location>
</feature>
<feature type="transmembrane region" description="Helical" evidence="8">
    <location>
        <begin position="309"/>
        <end position="330"/>
    </location>
</feature>
<feature type="transmembrane region" description="Helical" evidence="8">
    <location>
        <begin position="120"/>
        <end position="142"/>
    </location>
</feature>
<dbReference type="InterPro" id="IPR011701">
    <property type="entry name" value="MFS"/>
</dbReference>
<feature type="compositionally biased region" description="Low complexity" evidence="7">
    <location>
        <begin position="1"/>
        <end position="10"/>
    </location>
</feature>
<feature type="region of interest" description="Disordered" evidence="7">
    <location>
        <begin position="502"/>
        <end position="560"/>
    </location>
</feature>
<comment type="caution">
    <text evidence="10">The sequence shown here is derived from an EMBL/GenBank/DDBJ whole genome shotgun (WGS) entry which is preliminary data.</text>
</comment>
<evidence type="ECO:0000313" key="10">
    <source>
        <dbReference type="EMBL" id="MEU8136557.1"/>
    </source>
</evidence>
<feature type="transmembrane region" description="Helical" evidence="8">
    <location>
        <begin position="154"/>
        <end position="172"/>
    </location>
</feature>
<accession>A0ABV3DM64</accession>
<name>A0ABV3DM64_9ACTN</name>
<organism evidence="10 11">
    <name type="scientific">Streptodolium elevatio</name>
    <dbReference type="NCBI Taxonomy" id="3157996"/>
    <lineage>
        <taxon>Bacteria</taxon>
        <taxon>Bacillati</taxon>
        <taxon>Actinomycetota</taxon>
        <taxon>Actinomycetes</taxon>
        <taxon>Kitasatosporales</taxon>
        <taxon>Streptomycetaceae</taxon>
        <taxon>Streptodolium</taxon>
    </lineage>
</organism>
<feature type="transmembrane region" description="Helical" evidence="8">
    <location>
        <begin position="245"/>
        <end position="264"/>
    </location>
</feature>
<feature type="region of interest" description="Disordered" evidence="7">
    <location>
        <begin position="1"/>
        <end position="24"/>
    </location>
</feature>
<feature type="compositionally biased region" description="Pro residues" evidence="7">
    <location>
        <begin position="11"/>
        <end position="24"/>
    </location>
</feature>
<protein>
    <submittedName>
        <fullName evidence="10">MFS transporter</fullName>
    </submittedName>
</protein>
<evidence type="ECO:0000256" key="7">
    <source>
        <dbReference type="SAM" id="MobiDB-lite"/>
    </source>
</evidence>
<feature type="transmembrane region" description="Helical" evidence="8">
    <location>
        <begin position="477"/>
        <end position="496"/>
    </location>
</feature>
<dbReference type="InterPro" id="IPR036259">
    <property type="entry name" value="MFS_trans_sf"/>
</dbReference>
<keyword evidence="2" id="KW-0813">Transport</keyword>
<keyword evidence="4 8" id="KW-1133">Transmembrane helix</keyword>
<evidence type="ECO:0000256" key="5">
    <source>
        <dbReference type="ARBA" id="ARBA00023136"/>
    </source>
</evidence>
<feature type="transmembrane region" description="Helical" evidence="8">
    <location>
        <begin position="94"/>
        <end position="114"/>
    </location>
</feature>
<feature type="transmembrane region" description="Helical" evidence="8">
    <location>
        <begin position="418"/>
        <end position="435"/>
    </location>
</feature>
<dbReference type="RefSeq" id="WP_358357184.1">
    <property type="nucleotide sequence ID" value="NZ_JBEZFP010000066.1"/>
</dbReference>
<keyword evidence="11" id="KW-1185">Reference proteome</keyword>
<feature type="transmembrane region" description="Helical" evidence="8">
    <location>
        <begin position="285"/>
        <end position="303"/>
    </location>
</feature>
<feature type="domain" description="Major facilitator superfamily (MFS) profile" evidence="9">
    <location>
        <begin position="28"/>
        <end position="501"/>
    </location>
</feature>
<dbReference type="PROSITE" id="PS50850">
    <property type="entry name" value="MFS"/>
    <property type="match status" value="1"/>
</dbReference>
<feature type="transmembrane region" description="Helical" evidence="8">
    <location>
        <begin position="65"/>
        <end position="87"/>
    </location>
</feature>
<feature type="transmembrane region" description="Helical" evidence="8">
    <location>
        <begin position="27"/>
        <end position="50"/>
    </location>
</feature>
<evidence type="ECO:0000256" key="3">
    <source>
        <dbReference type="ARBA" id="ARBA00022692"/>
    </source>
</evidence>
<dbReference type="Gene3D" id="1.20.1250.20">
    <property type="entry name" value="MFS general substrate transporter like domains"/>
    <property type="match status" value="1"/>
</dbReference>
<dbReference type="Proteomes" id="UP001551482">
    <property type="component" value="Unassembled WGS sequence"/>
</dbReference>
<dbReference type="Gene3D" id="1.20.1720.10">
    <property type="entry name" value="Multidrug resistance protein D"/>
    <property type="match status" value="1"/>
</dbReference>
<feature type="compositionally biased region" description="Polar residues" evidence="7">
    <location>
        <begin position="526"/>
        <end position="537"/>
    </location>
</feature>
<keyword evidence="3 8" id="KW-0812">Transmembrane</keyword>
<evidence type="ECO:0000256" key="1">
    <source>
        <dbReference type="ARBA" id="ARBA00004651"/>
    </source>
</evidence>
<gene>
    <name evidence="10" type="ORF">AB0C36_23980</name>
</gene>
<dbReference type="Pfam" id="PF07690">
    <property type="entry name" value="MFS_1"/>
    <property type="match status" value="1"/>
</dbReference>
<dbReference type="CDD" id="cd17321">
    <property type="entry name" value="MFS_MMR_MDR_like"/>
    <property type="match status" value="1"/>
</dbReference>
<comment type="subcellular location">
    <subcellularLocation>
        <location evidence="1">Cell membrane</location>
        <topology evidence="1">Multi-pass membrane protein</topology>
    </subcellularLocation>
</comment>